<feature type="domain" description="Fumarate lyase N-terminal" evidence="3">
    <location>
        <begin position="19"/>
        <end position="286"/>
    </location>
</feature>
<dbReference type="KEGG" id="yti:FNA67_10645"/>
<dbReference type="InterPro" id="IPR020557">
    <property type="entry name" value="Fumarate_lyase_CS"/>
</dbReference>
<keyword evidence="5" id="KW-1185">Reference proteome</keyword>
<dbReference type="GO" id="GO:0047472">
    <property type="term" value="F:3-carboxy-cis,cis-muconate cycloisomerase activity"/>
    <property type="evidence" value="ECO:0007669"/>
    <property type="project" value="UniProtKB-UniRule"/>
</dbReference>
<dbReference type="SUPFAM" id="SSF48557">
    <property type="entry name" value="L-aspartase-like"/>
    <property type="match status" value="1"/>
</dbReference>
<dbReference type="AlphaFoldDB" id="A0A5B9DPW1"/>
<dbReference type="NCBIfam" id="TIGR02426">
    <property type="entry name" value="protocat_pcaB"/>
    <property type="match status" value="1"/>
</dbReference>
<dbReference type="EMBL" id="CP041690">
    <property type="protein sequence ID" value="QEE20598.1"/>
    <property type="molecule type" value="Genomic_DNA"/>
</dbReference>
<dbReference type="PRINTS" id="PR00145">
    <property type="entry name" value="ARGSUCLYASE"/>
</dbReference>
<dbReference type="EC" id="5.5.1.2" evidence="2"/>
<gene>
    <name evidence="4" type="ORF">FNA67_10645</name>
</gene>
<sequence length="344" mass="36265">MPNRLLQALVGDPETAALFTSEAEIAGILSFESALAQAEADAGLIPEAAATAIVAACASFTPDYDALAVGMARDGVVVPELVRQLRAAVGEHGKSVHLGATSQDAIDTSLVLRLAKAITLFEDRLAALGRSLQDLSARFGTQPLMGHTRMQQALPITVADKIGNWAEPLQRQLRALEGMRRSLLVIQLGGAVGTRDGLGEQADEIARRLADHLDLGFATPWHTQRDPLVDFASVLSLVTGALGKFGADVALLSQNEVAAIALAGGGGSSAMPHKSNPVKAEILVTLARFNAGQVGLLHQALVHEYERSGSAWTLEWMVLPQIVEATGAALRIANELVIQVSFKL</sequence>
<dbReference type="RefSeq" id="WP_147656018.1">
    <property type="nucleotide sequence ID" value="NZ_BMFM01000001.1"/>
</dbReference>
<dbReference type="GO" id="GO:0016829">
    <property type="term" value="F:lyase activity"/>
    <property type="evidence" value="ECO:0007669"/>
    <property type="project" value="UniProtKB-ARBA"/>
</dbReference>
<evidence type="ECO:0000256" key="1">
    <source>
        <dbReference type="ARBA" id="ARBA00034772"/>
    </source>
</evidence>
<dbReference type="PRINTS" id="PR00149">
    <property type="entry name" value="FUMRATELYASE"/>
</dbReference>
<evidence type="ECO:0000256" key="2">
    <source>
        <dbReference type="NCBIfam" id="TIGR02426"/>
    </source>
</evidence>
<comment type="similarity">
    <text evidence="1">Belongs to the class-II fumarase/aspartase family.</text>
</comment>
<dbReference type="InterPro" id="IPR022761">
    <property type="entry name" value="Fumarate_lyase_N"/>
</dbReference>
<dbReference type="GO" id="GO:0019619">
    <property type="term" value="P:3,4-dihydroxybenzoate catabolic process"/>
    <property type="evidence" value="ECO:0007669"/>
    <property type="project" value="InterPro"/>
</dbReference>
<evidence type="ECO:0000313" key="4">
    <source>
        <dbReference type="EMBL" id="QEE20598.1"/>
    </source>
</evidence>
<reference evidence="4 5" key="1">
    <citation type="journal article" date="2015" name="Int. J. Syst. Evol. Microbiol.">
        <title>Youhaiella tibetensis gen. nov., sp. nov., isolated from subsurface sediment.</title>
        <authorList>
            <person name="Wang Y.X."/>
            <person name="Huang F.Q."/>
            <person name="Nogi Y."/>
            <person name="Pang S.J."/>
            <person name="Wang P.K."/>
            <person name="Lv J."/>
        </authorList>
    </citation>
    <scope>NUCLEOTIDE SEQUENCE [LARGE SCALE GENOMIC DNA]</scope>
    <source>
        <strain evidence="5">fig4</strain>
    </source>
</reference>
<accession>A0A5B9DPW1</accession>
<keyword evidence="4" id="KW-0413">Isomerase</keyword>
<dbReference type="PANTHER" id="PTHR43172:SF2">
    <property type="entry name" value="ADENYLOSUCCINATE LYASE C-TERMINAL DOMAIN-CONTAINING PROTEIN"/>
    <property type="match status" value="1"/>
</dbReference>
<dbReference type="NCBIfam" id="NF004631">
    <property type="entry name" value="PRK05975.1"/>
    <property type="match status" value="1"/>
</dbReference>
<dbReference type="Gene3D" id="1.20.200.10">
    <property type="entry name" value="Fumarase/aspartase (Central domain)"/>
    <property type="match status" value="1"/>
</dbReference>
<protein>
    <recommendedName>
        <fullName evidence="2">3-carboxy-cis,cis-muconate cycloisomerase</fullName>
        <ecNumber evidence="2">5.5.1.2</ecNumber>
    </recommendedName>
</protein>
<dbReference type="PROSITE" id="PS00163">
    <property type="entry name" value="FUMARATE_LYASES"/>
    <property type="match status" value="1"/>
</dbReference>
<dbReference type="Proteomes" id="UP000321062">
    <property type="component" value="Chromosome"/>
</dbReference>
<dbReference type="InterPro" id="IPR000362">
    <property type="entry name" value="Fumarate_lyase_fam"/>
</dbReference>
<evidence type="ECO:0000313" key="5">
    <source>
        <dbReference type="Proteomes" id="UP000321062"/>
    </source>
</evidence>
<dbReference type="InterPro" id="IPR012789">
    <property type="entry name" value="Protocat_PcaB-like"/>
</dbReference>
<dbReference type="OrthoDB" id="9768878at2"/>
<organism evidence="4 5">
    <name type="scientific">Paradevosia tibetensis</name>
    <dbReference type="NCBI Taxonomy" id="1447062"/>
    <lineage>
        <taxon>Bacteria</taxon>
        <taxon>Pseudomonadati</taxon>
        <taxon>Pseudomonadota</taxon>
        <taxon>Alphaproteobacteria</taxon>
        <taxon>Hyphomicrobiales</taxon>
        <taxon>Devosiaceae</taxon>
        <taxon>Paradevosia</taxon>
    </lineage>
</organism>
<proteinExistence type="inferred from homology"/>
<name>A0A5B9DPW1_9HYPH</name>
<dbReference type="PANTHER" id="PTHR43172">
    <property type="entry name" value="ADENYLOSUCCINATE LYASE"/>
    <property type="match status" value="1"/>
</dbReference>
<dbReference type="InterPro" id="IPR008948">
    <property type="entry name" value="L-Aspartase-like"/>
</dbReference>
<dbReference type="Pfam" id="PF00206">
    <property type="entry name" value="Lyase_1"/>
    <property type="match status" value="1"/>
</dbReference>
<evidence type="ECO:0000259" key="3">
    <source>
        <dbReference type="Pfam" id="PF00206"/>
    </source>
</evidence>